<reference evidence="9" key="2">
    <citation type="submission" date="2017-02" db="EMBL/GenBank/DDBJ databases">
        <title>Sunflower complete genome.</title>
        <authorList>
            <person name="Langlade N."/>
            <person name="Munos S."/>
        </authorList>
    </citation>
    <scope>NUCLEOTIDE SEQUENCE [LARGE SCALE GENOMIC DNA]</scope>
    <source>
        <tissue evidence="9">Leaves</tissue>
    </source>
</reference>
<dbReference type="Gene3D" id="1.20.1250.20">
    <property type="entry name" value="MFS general substrate transporter like domains"/>
    <property type="match status" value="1"/>
</dbReference>
<dbReference type="Gramene" id="mRNA:HanXRQr2_Chr09g0381461">
    <property type="protein sequence ID" value="CDS:HanXRQr2_Chr09g0381461.1"/>
    <property type="gene ID" value="HanXRQr2_Chr09g0381461"/>
</dbReference>
<keyword evidence="4 7" id="KW-1133">Transmembrane helix</keyword>
<evidence type="ECO:0000256" key="3">
    <source>
        <dbReference type="ARBA" id="ARBA00022692"/>
    </source>
</evidence>
<evidence type="ECO:0000256" key="4">
    <source>
        <dbReference type="ARBA" id="ARBA00022989"/>
    </source>
</evidence>
<dbReference type="OMA" id="RESHMFQ"/>
<evidence type="ECO:0000256" key="5">
    <source>
        <dbReference type="ARBA" id="ARBA00023136"/>
    </source>
</evidence>
<comment type="similarity">
    <text evidence="6">Belongs to the major facilitator superfamily. Phosphate:H(+) symporter (TC 2.A.1.9) family.</text>
</comment>
<evidence type="ECO:0000256" key="7">
    <source>
        <dbReference type="SAM" id="Phobius"/>
    </source>
</evidence>
<dbReference type="GO" id="GO:0016020">
    <property type="term" value="C:membrane"/>
    <property type="evidence" value="ECO:0007669"/>
    <property type="project" value="UniProtKB-SubCell"/>
</dbReference>
<proteinExistence type="inferred from homology"/>
<dbReference type="InterPro" id="IPR000109">
    <property type="entry name" value="POT_fam"/>
</dbReference>
<feature type="transmembrane region" description="Helical" evidence="7">
    <location>
        <begin position="15"/>
        <end position="34"/>
    </location>
</feature>
<dbReference type="EMBL" id="CM007898">
    <property type="protein sequence ID" value="OTG14499.1"/>
    <property type="molecule type" value="Genomic_DNA"/>
</dbReference>
<feature type="transmembrane region" description="Helical" evidence="7">
    <location>
        <begin position="97"/>
        <end position="118"/>
    </location>
</feature>
<dbReference type="AlphaFoldDB" id="A0A251TUQ1"/>
<dbReference type="InterPro" id="IPR036259">
    <property type="entry name" value="MFS_trans_sf"/>
</dbReference>
<dbReference type="Proteomes" id="UP000215914">
    <property type="component" value="Chromosome 9"/>
</dbReference>
<comment type="subcellular location">
    <subcellularLocation>
        <location evidence="1">Membrane</location>
        <topology evidence="1">Multi-pass membrane protein</topology>
    </subcellularLocation>
</comment>
<accession>A0A251TUQ1</accession>
<keyword evidence="10" id="KW-1185">Reference proteome</keyword>
<reference evidence="8" key="3">
    <citation type="submission" date="2020-06" db="EMBL/GenBank/DDBJ databases">
        <title>Helianthus annuus Genome sequencing and assembly Release 2.</title>
        <authorList>
            <person name="Gouzy J."/>
            <person name="Langlade N."/>
            <person name="Munos S."/>
        </authorList>
    </citation>
    <scope>NUCLEOTIDE SEQUENCE</scope>
    <source>
        <tissue evidence="8">Leaves</tissue>
    </source>
</reference>
<evidence type="ECO:0000313" key="10">
    <source>
        <dbReference type="Proteomes" id="UP000215914"/>
    </source>
</evidence>
<evidence type="ECO:0000256" key="6">
    <source>
        <dbReference type="ARBA" id="ARBA00044504"/>
    </source>
</evidence>
<name>A0A251TUQ1_HELAN</name>
<dbReference type="PANTHER" id="PTHR11654">
    <property type="entry name" value="OLIGOPEPTIDE TRANSPORTER-RELATED"/>
    <property type="match status" value="1"/>
</dbReference>
<gene>
    <name evidence="9" type="ORF">HannXRQ_Chr09g0250111</name>
    <name evidence="8" type="ORF">HanXRQr2_Chr09g0381461</name>
</gene>
<evidence type="ECO:0000256" key="1">
    <source>
        <dbReference type="ARBA" id="ARBA00004141"/>
    </source>
</evidence>
<evidence type="ECO:0000313" key="8">
    <source>
        <dbReference type="EMBL" id="KAF5790290.1"/>
    </source>
</evidence>
<sequence>MERLNTVHRVEELKSLLRMCPIWASGILLFTAYVQQNTFSLQQANTMNRHLTKSFQIPAGSMLAFTLGSMLATILFYDRVFGPIMKRFTGEERGVSFLNRMGIGFTISIVASLVAGFMERKRKNVAFAHGLTDKPHDTIP</sequence>
<keyword evidence="5 7" id="KW-0472">Membrane</keyword>
<dbReference type="Pfam" id="PF00854">
    <property type="entry name" value="PTR2"/>
    <property type="match status" value="1"/>
</dbReference>
<feature type="transmembrane region" description="Helical" evidence="7">
    <location>
        <begin position="55"/>
        <end position="77"/>
    </location>
</feature>
<organism evidence="9 10">
    <name type="scientific">Helianthus annuus</name>
    <name type="common">Common sunflower</name>
    <dbReference type="NCBI Taxonomy" id="4232"/>
    <lineage>
        <taxon>Eukaryota</taxon>
        <taxon>Viridiplantae</taxon>
        <taxon>Streptophyta</taxon>
        <taxon>Embryophyta</taxon>
        <taxon>Tracheophyta</taxon>
        <taxon>Spermatophyta</taxon>
        <taxon>Magnoliopsida</taxon>
        <taxon>eudicotyledons</taxon>
        <taxon>Gunneridae</taxon>
        <taxon>Pentapetalae</taxon>
        <taxon>asterids</taxon>
        <taxon>campanulids</taxon>
        <taxon>Asterales</taxon>
        <taxon>Asteraceae</taxon>
        <taxon>Asteroideae</taxon>
        <taxon>Heliantheae alliance</taxon>
        <taxon>Heliantheae</taxon>
        <taxon>Helianthus</taxon>
    </lineage>
</organism>
<dbReference type="EMBL" id="MNCJ02000324">
    <property type="protein sequence ID" value="KAF5790290.1"/>
    <property type="molecule type" value="Genomic_DNA"/>
</dbReference>
<evidence type="ECO:0000313" key="9">
    <source>
        <dbReference type="EMBL" id="OTG14499.1"/>
    </source>
</evidence>
<reference evidence="8 10" key="1">
    <citation type="journal article" date="2017" name="Nature">
        <title>The sunflower genome provides insights into oil metabolism, flowering and Asterid evolution.</title>
        <authorList>
            <person name="Badouin H."/>
            <person name="Gouzy J."/>
            <person name="Grassa C.J."/>
            <person name="Murat F."/>
            <person name="Staton S.E."/>
            <person name="Cottret L."/>
            <person name="Lelandais-Briere C."/>
            <person name="Owens G.L."/>
            <person name="Carrere S."/>
            <person name="Mayjonade B."/>
            <person name="Legrand L."/>
            <person name="Gill N."/>
            <person name="Kane N.C."/>
            <person name="Bowers J.E."/>
            <person name="Hubner S."/>
            <person name="Bellec A."/>
            <person name="Berard A."/>
            <person name="Berges H."/>
            <person name="Blanchet N."/>
            <person name="Boniface M.C."/>
            <person name="Brunel D."/>
            <person name="Catrice O."/>
            <person name="Chaidir N."/>
            <person name="Claudel C."/>
            <person name="Donnadieu C."/>
            <person name="Faraut T."/>
            <person name="Fievet G."/>
            <person name="Helmstetter N."/>
            <person name="King M."/>
            <person name="Knapp S.J."/>
            <person name="Lai Z."/>
            <person name="Le Paslier M.C."/>
            <person name="Lippi Y."/>
            <person name="Lorenzon L."/>
            <person name="Mandel J.R."/>
            <person name="Marage G."/>
            <person name="Marchand G."/>
            <person name="Marquand E."/>
            <person name="Bret-Mestries E."/>
            <person name="Morien E."/>
            <person name="Nambeesan S."/>
            <person name="Nguyen T."/>
            <person name="Pegot-Espagnet P."/>
            <person name="Pouilly N."/>
            <person name="Raftis F."/>
            <person name="Sallet E."/>
            <person name="Schiex T."/>
            <person name="Thomas J."/>
            <person name="Vandecasteele C."/>
            <person name="Vares D."/>
            <person name="Vear F."/>
            <person name="Vautrin S."/>
            <person name="Crespi M."/>
            <person name="Mangin B."/>
            <person name="Burke J.M."/>
            <person name="Salse J."/>
            <person name="Munos S."/>
            <person name="Vincourt P."/>
            <person name="Rieseberg L.H."/>
            <person name="Langlade N.B."/>
        </authorList>
    </citation>
    <scope>NUCLEOTIDE SEQUENCE [LARGE SCALE GENOMIC DNA]</scope>
    <source>
        <strain evidence="10">cv. SF193</strain>
        <tissue evidence="8">Leaves</tissue>
    </source>
</reference>
<dbReference type="InParanoid" id="A0A251TUQ1"/>
<protein>
    <submittedName>
        <fullName evidence="8 9">Proton-dependent oligopeptide transporter family</fullName>
    </submittedName>
</protein>
<dbReference type="GO" id="GO:0022857">
    <property type="term" value="F:transmembrane transporter activity"/>
    <property type="evidence" value="ECO:0007669"/>
    <property type="project" value="InterPro"/>
</dbReference>
<comment type="similarity">
    <text evidence="2">Belongs to the major facilitator superfamily. Proton-dependent oligopeptide transporter (POT/PTR) (TC 2.A.17) family.</text>
</comment>
<evidence type="ECO:0000256" key="2">
    <source>
        <dbReference type="ARBA" id="ARBA00005982"/>
    </source>
</evidence>
<keyword evidence="3 7" id="KW-0812">Transmembrane</keyword>